<evidence type="ECO:0000256" key="6">
    <source>
        <dbReference type="SAM" id="Phobius"/>
    </source>
</evidence>
<proteinExistence type="predicted"/>
<sequence length="282" mass="29952">MDEAESVATRPEATVEPAVDPSVWHRTEAKAADRVTLRMQERLAEKRSVERRRLWRRWGTRGAIAAAGLLVLWAVAMSPLLRFDAGEAEISGLGTYVDPAAVDAVVAEHEGESLVLLDVSGLVDGLKEISGVADARVERLWPSTLRISLVTREPVAAVPQADEGFAIVDDEAVTVGIVEEAPDALPVVTVPLGEDGEAVLQAVLGVIDELPVELRAEVEGIEARTADSVSFTLRDGPLVEWGGVEDSATKAQVLAVLLDSSEASSADVIDVSAPTLPITRSN</sequence>
<name>A0ABT8G3K0_9MICO</name>
<keyword evidence="10" id="KW-1185">Reference proteome</keyword>
<organism evidence="9 10">
    <name type="scientific">Demequina zhanjiangensis</name>
    <dbReference type="NCBI Taxonomy" id="3051659"/>
    <lineage>
        <taxon>Bacteria</taxon>
        <taxon>Bacillati</taxon>
        <taxon>Actinomycetota</taxon>
        <taxon>Actinomycetes</taxon>
        <taxon>Micrococcales</taxon>
        <taxon>Demequinaceae</taxon>
        <taxon>Demequina</taxon>
    </lineage>
</organism>
<evidence type="ECO:0000259" key="8">
    <source>
        <dbReference type="Pfam" id="PF08478"/>
    </source>
</evidence>
<evidence type="ECO:0000256" key="1">
    <source>
        <dbReference type="ARBA" id="ARBA00022475"/>
    </source>
</evidence>
<dbReference type="Gene3D" id="3.10.20.310">
    <property type="entry name" value="membrane protein fhac"/>
    <property type="match status" value="1"/>
</dbReference>
<evidence type="ECO:0000313" key="10">
    <source>
        <dbReference type="Proteomes" id="UP001172738"/>
    </source>
</evidence>
<keyword evidence="2 9" id="KW-0132">Cell division</keyword>
<evidence type="ECO:0000313" key="9">
    <source>
        <dbReference type="EMBL" id="MDN4473673.1"/>
    </source>
</evidence>
<comment type="caution">
    <text evidence="9">The sequence shown here is derived from an EMBL/GenBank/DDBJ whole genome shotgun (WGS) entry which is preliminary data.</text>
</comment>
<keyword evidence="4 6" id="KW-1133">Transmembrane helix</keyword>
<dbReference type="EMBL" id="JAUHPV010000007">
    <property type="protein sequence ID" value="MDN4473673.1"/>
    <property type="molecule type" value="Genomic_DNA"/>
</dbReference>
<feature type="domain" description="Cell division protein FtsQ/DivIB C-terminal" evidence="7">
    <location>
        <begin position="160"/>
        <end position="270"/>
    </location>
</feature>
<protein>
    <submittedName>
        <fullName evidence="9">Cell division protein FtsQ/DivIB</fullName>
    </submittedName>
</protein>
<dbReference type="RefSeq" id="WP_301129427.1">
    <property type="nucleotide sequence ID" value="NZ_JAUHPV010000007.1"/>
</dbReference>
<keyword evidence="1" id="KW-1003">Cell membrane</keyword>
<dbReference type="PANTHER" id="PTHR37820">
    <property type="entry name" value="CELL DIVISION PROTEIN DIVIB"/>
    <property type="match status" value="1"/>
</dbReference>
<dbReference type="PANTHER" id="PTHR37820:SF1">
    <property type="entry name" value="CELL DIVISION PROTEIN FTSQ"/>
    <property type="match status" value="1"/>
</dbReference>
<dbReference type="Proteomes" id="UP001172738">
    <property type="component" value="Unassembled WGS sequence"/>
</dbReference>
<reference evidence="9" key="1">
    <citation type="submission" date="2023-06" db="EMBL/GenBank/DDBJ databases">
        <title>SYSU T00b26.</title>
        <authorList>
            <person name="Gao L."/>
            <person name="Fang B.-Z."/>
            <person name="Li W.-J."/>
        </authorList>
    </citation>
    <scope>NUCLEOTIDE SEQUENCE</scope>
    <source>
        <strain evidence="9">SYSU T00b26</strain>
    </source>
</reference>
<dbReference type="Pfam" id="PF03799">
    <property type="entry name" value="FtsQ_DivIB_C"/>
    <property type="match status" value="1"/>
</dbReference>
<feature type="domain" description="POTRA" evidence="8">
    <location>
        <begin position="89"/>
        <end position="150"/>
    </location>
</feature>
<evidence type="ECO:0000256" key="5">
    <source>
        <dbReference type="ARBA" id="ARBA00023306"/>
    </source>
</evidence>
<keyword evidence="5" id="KW-0131">Cell cycle</keyword>
<feature type="transmembrane region" description="Helical" evidence="6">
    <location>
        <begin position="62"/>
        <end position="81"/>
    </location>
</feature>
<evidence type="ECO:0000259" key="7">
    <source>
        <dbReference type="Pfam" id="PF03799"/>
    </source>
</evidence>
<evidence type="ECO:0000256" key="4">
    <source>
        <dbReference type="ARBA" id="ARBA00022989"/>
    </source>
</evidence>
<accession>A0ABT8G3K0</accession>
<dbReference type="InterPro" id="IPR005548">
    <property type="entry name" value="Cell_div_FtsQ/DivIB_C"/>
</dbReference>
<dbReference type="InterPro" id="IPR013685">
    <property type="entry name" value="POTRA_FtsQ_type"/>
</dbReference>
<gene>
    <name evidence="9" type="ORF">QQX04_11775</name>
</gene>
<dbReference type="InterPro" id="IPR050487">
    <property type="entry name" value="FtsQ_DivIB"/>
</dbReference>
<keyword evidence="3 6" id="KW-0812">Transmembrane</keyword>
<evidence type="ECO:0000256" key="3">
    <source>
        <dbReference type="ARBA" id="ARBA00022692"/>
    </source>
</evidence>
<evidence type="ECO:0000256" key="2">
    <source>
        <dbReference type="ARBA" id="ARBA00022618"/>
    </source>
</evidence>
<keyword evidence="6" id="KW-0472">Membrane</keyword>
<dbReference type="Pfam" id="PF08478">
    <property type="entry name" value="POTRA_1"/>
    <property type="match status" value="1"/>
</dbReference>
<dbReference type="GO" id="GO:0051301">
    <property type="term" value="P:cell division"/>
    <property type="evidence" value="ECO:0007669"/>
    <property type="project" value="UniProtKB-KW"/>
</dbReference>